<feature type="region of interest" description="Disordered" evidence="1">
    <location>
        <begin position="43"/>
        <end position="71"/>
    </location>
</feature>
<feature type="compositionally biased region" description="Basic residues" evidence="1">
    <location>
        <begin position="1"/>
        <end position="11"/>
    </location>
</feature>
<organism evidence="2 3">
    <name type="scientific">Arthrobacter woluwensis</name>
    <dbReference type="NCBI Taxonomy" id="156980"/>
    <lineage>
        <taxon>Bacteria</taxon>
        <taxon>Bacillati</taxon>
        <taxon>Actinomycetota</taxon>
        <taxon>Actinomycetes</taxon>
        <taxon>Micrococcales</taxon>
        <taxon>Micrococcaceae</taxon>
        <taxon>Arthrobacter</taxon>
    </lineage>
</organism>
<keyword evidence="3" id="KW-1185">Reference proteome</keyword>
<accession>A0A1H4KGA7</accession>
<dbReference type="EMBL" id="FNSN01000003">
    <property type="protein sequence ID" value="SEB57165.1"/>
    <property type="molecule type" value="Genomic_DNA"/>
</dbReference>
<evidence type="ECO:0008006" key="4">
    <source>
        <dbReference type="Google" id="ProtNLM"/>
    </source>
</evidence>
<gene>
    <name evidence="2" type="ORF">SAMN04489745_0617</name>
</gene>
<evidence type="ECO:0000313" key="3">
    <source>
        <dbReference type="Proteomes" id="UP000182652"/>
    </source>
</evidence>
<dbReference type="InterPro" id="IPR011044">
    <property type="entry name" value="Quino_amine_DH_bsu"/>
</dbReference>
<name>A0A1H4KGA7_9MICC</name>
<dbReference type="InterPro" id="IPR047697">
    <property type="entry name" value="AztD-like"/>
</dbReference>
<proteinExistence type="predicted"/>
<dbReference type="InterPro" id="IPR015943">
    <property type="entry name" value="WD40/YVTN_repeat-like_dom_sf"/>
</dbReference>
<feature type="region of interest" description="Disordered" evidence="1">
    <location>
        <begin position="224"/>
        <end position="246"/>
    </location>
</feature>
<protein>
    <recommendedName>
        <fullName evidence="4">Secreted protein</fullName>
    </recommendedName>
</protein>
<sequence>MIRTLLKHAPAHPRPDSRRAKPWFALTAPAAVVGLLLTGCGTPAPAAEPSPTGTAPASATPREAAGPTPRLVLSHDGGLTVLDAKTLKPVGGAELDGFLRLNPAGDGRHVLVSTGDAFRVFDAGAWAEPHGDHSHHYTTAPRLTDHAFAADHAGHVVRHAGRTVLFSDGSGKVESFDPKTLTEALKTGLPATSVYTTPHPHHGVAVELSDGKLLVTRGDEKTRSGISVLGPAPKGGSSQNRPELLKNDDCPGVHGEAVAAQEAVVVGCQDGMLIYRDGKITKVDSPDSYGRLGNQAGSEKSPVILGDYKVDRDATLERPTRVSLVDTRTATLRLVELGTSYSFRSLGRGPAGEALVLGTDGGLRVIDPATGKISATIPVVGAWTESETWQDPRPTLHVRGGTAYVTEPGKRTLHTVDLGTRKVTGSTRLEHVPNEVTSIDG</sequence>
<feature type="region of interest" description="Disordered" evidence="1">
    <location>
        <begin position="1"/>
        <end position="20"/>
    </location>
</feature>
<dbReference type="Proteomes" id="UP000182652">
    <property type="component" value="Unassembled WGS sequence"/>
</dbReference>
<dbReference type="NCBIfam" id="NF038015">
    <property type="entry name" value="AztD"/>
    <property type="match status" value="1"/>
</dbReference>
<dbReference type="Gene3D" id="2.130.10.10">
    <property type="entry name" value="YVTN repeat-like/Quinoprotein amine dehydrogenase"/>
    <property type="match status" value="2"/>
</dbReference>
<dbReference type="AlphaFoldDB" id="A0A1H4KGA7"/>
<evidence type="ECO:0000313" key="2">
    <source>
        <dbReference type="EMBL" id="SEB57165.1"/>
    </source>
</evidence>
<dbReference type="SUPFAM" id="SSF50969">
    <property type="entry name" value="YVTN repeat-like/Quinoprotein amine dehydrogenase"/>
    <property type="match status" value="1"/>
</dbReference>
<reference evidence="2 3" key="1">
    <citation type="submission" date="2016-10" db="EMBL/GenBank/DDBJ databases">
        <authorList>
            <person name="de Groot N.N."/>
        </authorList>
    </citation>
    <scope>NUCLEOTIDE SEQUENCE [LARGE SCALE GENOMIC DNA]</scope>
    <source>
        <strain evidence="2 3">DSM 10495</strain>
    </source>
</reference>
<evidence type="ECO:0000256" key="1">
    <source>
        <dbReference type="SAM" id="MobiDB-lite"/>
    </source>
</evidence>
<dbReference type="STRING" id="156980.SAMN04489745_0617"/>
<dbReference type="RefSeq" id="WP_066213886.1">
    <property type="nucleotide sequence ID" value="NZ_FNSN01000003.1"/>
</dbReference>